<protein>
    <submittedName>
        <fullName evidence="1">Uncharacterized protein</fullName>
    </submittedName>
</protein>
<organism evidence="1">
    <name type="scientific">Lepeophtheirus salmonis</name>
    <name type="common">Salmon louse</name>
    <name type="synonym">Caligus salmonis</name>
    <dbReference type="NCBI Taxonomy" id="72036"/>
    <lineage>
        <taxon>Eukaryota</taxon>
        <taxon>Metazoa</taxon>
        <taxon>Ecdysozoa</taxon>
        <taxon>Arthropoda</taxon>
        <taxon>Crustacea</taxon>
        <taxon>Multicrustacea</taxon>
        <taxon>Hexanauplia</taxon>
        <taxon>Copepoda</taxon>
        <taxon>Siphonostomatoida</taxon>
        <taxon>Caligidae</taxon>
        <taxon>Lepeophtheirus</taxon>
    </lineage>
</organism>
<reference evidence="1" key="1">
    <citation type="submission" date="2014-05" db="EMBL/GenBank/DDBJ databases">
        <authorList>
            <person name="Chronopoulou M."/>
        </authorList>
    </citation>
    <scope>NUCLEOTIDE SEQUENCE</scope>
    <source>
        <tissue evidence="1">Whole organism</tissue>
    </source>
</reference>
<dbReference type="EMBL" id="HACA01003636">
    <property type="protein sequence ID" value="CDW20997.1"/>
    <property type="molecule type" value="Transcribed_RNA"/>
</dbReference>
<evidence type="ECO:0000313" key="1">
    <source>
        <dbReference type="EMBL" id="CDW20997.1"/>
    </source>
</evidence>
<accession>A0A0K2T5Y8</accession>
<proteinExistence type="predicted"/>
<sequence length="29" mass="3618">MKYFSQNKIRKKVHFGRNRIQEFQRMSCG</sequence>
<name>A0A0K2T5Y8_LEPSM</name>
<dbReference type="AlphaFoldDB" id="A0A0K2T5Y8"/>